<dbReference type="PANTHER" id="PTHR48106:SF18">
    <property type="entry name" value="QUINONE OXIDOREDUCTASE PIG3"/>
    <property type="match status" value="1"/>
</dbReference>
<gene>
    <name evidence="4" type="ORF">NQX30_04290</name>
</gene>
<evidence type="ECO:0000313" key="5">
    <source>
        <dbReference type="Proteomes" id="UP001168167"/>
    </source>
</evidence>
<dbReference type="InterPro" id="IPR011032">
    <property type="entry name" value="GroES-like_sf"/>
</dbReference>
<name>A0ABT7QLK5_9GAMM</name>
<dbReference type="Pfam" id="PF08240">
    <property type="entry name" value="ADH_N"/>
    <property type="match status" value="1"/>
</dbReference>
<dbReference type="Proteomes" id="UP001168167">
    <property type="component" value="Unassembled WGS sequence"/>
</dbReference>
<sequence length="366" mass="38723">MNIPSTMRAVVLTGHGGLDKLSYREDWPTPTPQAGEALIKVAACGLNNTDINTRTAWYSKAVNSGTTNDGIKTESADTAEQDASWGGNAITFPRIQGADPVGTVVALGNGAPKSLLGQRVMIETWLCSDNAGTSSIGYFGSECDGGYADYTVAPVRNIHPIDCPLSDAELATFATSYVTAENMLTRAGVKTGDAVLITGASGGVGSALIQLTARRGAIPVGMATENKHAALAPLGCPLLPREPENLKVALQQAIGRADVDVIADVVGGDSWRQWINVLHRSGRYVVSGAIAGPMVELDLRTLYLQDLIFYGATVAPPLIFSNLVNYITRGEIKPLLAKTFPLRELTQAQEMFVAKKHIGNIVVTMA</sequence>
<comment type="caution">
    <text evidence="4">The sequence shown here is derived from an EMBL/GenBank/DDBJ whole genome shotgun (WGS) entry which is preliminary data.</text>
</comment>
<reference evidence="4" key="1">
    <citation type="submission" date="2022-08" db="EMBL/GenBank/DDBJ databases">
        <authorList>
            <person name="Dzunkova M."/>
            <person name="La Clair J."/>
            <person name="Tyml T."/>
            <person name="Doud D."/>
            <person name="Schulz F."/>
            <person name="Piquer S."/>
            <person name="Porcel Sanchis D."/>
            <person name="Osborn A."/>
            <person name="Robinson D."/>
            <person name="Louie K.B."/>
            <person name="Bowen B.P."/>
            <person name="Bowers R."/>
            <person name="Lee J."/>
            <person name="Arnau Llombart V."/>
            <person name="Diaz Villanueva W."/>
            <person name="Gosliner T."/>
            <person name="Northen T."/>
            <person name="Cheng J.-F."/>
            <person name="Burkart M.D."/>
            <person name="Woyke T."/>
        </authorList>
    </citation>
    <scope>NUCLEOTIDE SEQUENCE</scope>
    <source>
        <strain evidence="4">Df01</strain>
    </source>
</reference>
<evidence type="ECO:0000313" key="4">
    <source>
        <dbReference type="EMBL" id="MDM5147589.1"/>
    </source>
</evidence>
<proteinExistence type="predicted"/>
<dbReference type="EMBL" id="JANQAO010000002">
    <property type="protein sequence ID" value="MDM5147589.1"/>
    <property type="molecule type" value="Genomic_DNA"/>
</dbReference>
<dbReference type="Gene3D" id="3.90.180.10">
    <property type="entry name" value="Medium-chain alcohol dehydrogenases, catalytic domain"/>
    <property type="match status" value="1"/>
</dbReference>
<dbReference type="Gene3D" id="3.40.50.720">
    <property type="entry name" value="NAD(P)-binding Rossmann-like Domain"/>
    <property type="match status" value="1"/>
</dbReference>
<evidence type="ECO:0000256" key="2">
    <source>
        <dbReference type="ARBA" id="ARBA00023002"/>
    </source>
</evidence>
<evidence type="ECO:0000259" key="3">
    <source>
        <dbReference type="SMART" id="SM00829"/>
    </source>
</evidence>
<reference evidence="4" key="2">
    <citation type="journal article" date="2023" name="Microbiome">
        <title>Synthase-selected sorting approach identifies a beta-lactone synthase in a nudibranch symbiotic bacterium.</title>
        <authorList>
            <person name="Dzunkova M."/>
            <person name="La Clair J.J."/>
            <person name="Tyml T."/>
            <person name="Doud D."/>
            <person name="Schulz F."/>
            <person name="Piquer-Esteban S."/>
            <person name="Porcel Sanchis D."/>
            <person name="Osborn A."/>
            <person name="Robinson D."/>
            <person name="Louie K.B."/>
            <person name="Bowen B.P."/>
            <person name="Bowers R.M."/>
            <person name="Lee J."/>
            <person name="Arnau V."/>
            <person name="Diaz-Villanueva W."/>
            <person name="Stepanauskas R."/>
            <person name="Gosliner T."/>
            <person name="Date S.V."/>
            <person name="Northen T.R."/>
            <person name="Cheng J.F."/>
            <person name="Burkart M.D."/>
            <person name="Woyke T."/>
        </authorList>
    </citation>
    <scope>NUCLEOTIDE SEQUENCE</scope>
    <source>
        <strain evidence="4">Df01</strain>
    </source>
</reference>
<dbReference type="PANTHER" id="PTHR48106">
    <property type="entry name" value="QUINONE OXIDOREDUCTASE PIG3-RELATED"/>
    <property type="match status" value="1"/>
</dbReference>
<dbReference type="SUPFAM" id="SSF51735">
    <property type="entry name" value="NAD(P)-binding Rossmann-fold domains"/>
    <property type="match status" value="1"/>
</dbReference>
<keyword evidence="2" id="KW-0560">Oxidoreductase</keyword>
<accession>A0ABT7QLK5</accession>
<organism evidence="4 5">
    <name type="scientific">Candidatus Doriopsillibacter californiensis</name>
    <dbReference type="NCBI Taxonomy" id="2970740"/>
    <lineage>
        <taxon>Bacteria</taxon>
        <taxon>Pseudomonadati</taxon>
        <taxon>Pseudomonadota</taxon>
        <taxon>Gammaproteobacteria</taxon>
        <taxon>Candidatus Tethybacterales</taxon>
        <taxon>Candidatus Persebacteraceae</taxon>
        <taxon>Candidatus Doriopsillibacter</taxon>
    </lineage>
</organism>
<dbReference type="InterPro" id="IPR013154">
    <property type="entry name" value="ADH-like_N"/>
</dbReference>
<protein>
    <submittedName>
        <fullName evidence="4">Alcohol dehydrogenase family protein</fullName>
    </submittedName>
</protein>
<evidence type="ECO:0000256" key="1">
    <source>
        <dbReference type="ARBA" id="ARBA00022857"/>
    </source>
</evidence>
<dbReference type="InterPro" id="IPR036291">
    <property type="entry name" value="NAD(P)-bd_dom_sf"/>
</dbReference>
<dbReference type="SMART" id="SM00829">
    <property type="entry name" value="PKS_ER"/>
    <property type="match status" value="1"/>
</dbReference>
<dbReference type="SUPFAM" id="SSF50129">
    <property type="entry name" value="GroES-like"/>
    <property type="match status" value="1"/>
</dbReference>
<feature type="domain" description="Enoyl reductase (ER)" evidence="3">
    <location>
        <begin position="16"/>
        <end position="363"/>
    </location>
</feature>
<dbReference type="CDD" id="cd08274">
    <property type="entry name" value="MDR9"/>
    <property type="match status" value="1"/>
</dbReference>
<keyword evidence="1" id="KW-0521">NADP</keyword>
<dbReference type="InterPro" id="IPR020843">
    <property type="entry name" value="ER"/>
</dbReference>
<dbReference type="Pfam" id="PF13602">
    <property type="entry name" value="ADH_zinc_N_2"/>
    <property type="match status" value="1"/>
</dbReference>
<keyword evidence="5" id="KW-1185">Reference proteome</keyword>